<feature type="compositionally biased region" description="Basic and acidic residues" evidence="1">
    <location>
        <begin position="48"/>
        <end position="68"/>
    </location>
</feature>
<comment type="caution">
    <text evidence="2">The sequence shown here is derived from an EMBL/GenBank/DDBJ whole genome shotgun (WGS) entry which is preliminary data.</text>
</comment>
<evidence type="ECO:0000313" key="3">
    <source>
        <dbReference type="Proteomes" id="UP001151760"/>
    </source>
</evidence>
<dbReference type="Proteomes" id="UP001151760">
    <property type="component" value="Unassembled WGS sequence"/>
</dbReference>
<organism evidence="2 3">
    <name type="scientific">Tanacetum coccineum</name>
    <dbReference type="NCBI Taxonomy" id="301880"/>
    <lineage>
        <taxon>Eukaryota</taxon>
        <taxon>Viridiplantae</taxon>
        <taxon>Streptophyta</taxon>
        <taxon>Embryophyta</taxon>
        <taxon>Tracheophyta</taxon>
        <taxon>Spermatophyta</taxon>
        <taxon>Magnoliopsida</taxon>
        <taxon>eudicotyledons</taxon>
        <taxon>Gunneridae</taxon>
        <taxon>Pentapetalae</taxon>
        <taxon>asterids</taxon>
        <taxon>campanulids</taxon>
        <taxon>Asterales</taxon>
        <taxon>Asteraceae</taxon>
        <taxon>Asteroideae</taxon>
        <taxon>Anthemideae</taxon>
        <taxon>Anthemidinae</taxon>
        <taxon>Tanacetum</taxon>
    </lineage>
</organism>
<dbReference type="EMBL" id="BQNB010018707">
    <property type="protein sequence ID" value="GJT77402.1"/>
    <property type="molecule type" value="Genomic_DNA"/>
</dbReference>
<name>A0ABQ5GP17_9ASTR</name>
<reference evidence="2" key="1">
    <citation type="journal article" date="2022" name="Int. J. Mol. Sci.">
        <title>Draft Genome of Tanacetum Coccineum: Genomic Comparison of Closely Related Tanacetum-Family Plants.</title>
        <authorList>
            <person name="Yamashiro T."/>
            <person name="Shiraishi A."/>
            <person name="Nakayama K."/>
            <person name="Satake H."/>
        </authorList>
    </citation>
    <scope>NUCLEOTIDE SEQUENCE</scope>
</reference>
<accession>A0ABQ5GP17</accession>
<proteinExistence type="predicted"/>
<gene>
    <name evidence="2" type="ORF">Tco_1044127</name>
</gene>
<feature type="compositionally biased region" description="Polar residues" evidence="1">
    <location>
        <begin position="95"/>
        <end position="113"/>
    </location>
</feature>
<sequence length="134" mass="15194">MQHQVSSIKKSSRIKDKDFRKLVLKITPSRNQDCQGILLASFQEDAKYEHVGQDTRSQGGKDDQDKQGKYLKISKLKTKSKDNDKGSRSKIAQHEGTSLQQSKVQEQYLRTQQQSNLKDLTSGKIVSLKLTSLT</sequence>
<feature type="region of interest" description="Disordered" evidence="1">
    <location>
        <begin position="48"/>
        <end position="113"/>
    </location>
</feature>
<protein>
    <submittedName>
        <fullName evidence="2">Uncharacterized protein</fullName>
    </submittedName>
</protein>
<reference evidence="2" key="2">
    <citation type="submission" date="2022-01" db="EMBL/GenBank/DDBJ databases">
        <authorList>
            <person name="Yamashiro T."/>
            <person name="Shiraishi A."/>
            <person name="Satake H."/>
            <person name="Nakayama K."/>
        </authorList>
    </citation>
    <scope>NUCLEOTIDE SEQUENCE</scope>
</reference>
<evidence type="ECO:0000313" key="2">
    <source>
        <dbReference type="EMBL" id="GJT77402.1"/>
    </source>
</evidence>
<evidence type="ECO:0000256" key="1">
    <source>
        <dbReference type="SAM" id="MobiDB-lite"/>
    </source>
</evidence>
<keyword evidence="3" id="KW-1185">Reference proteome</keyword>